<reference evidence="2 3" key="1">
    <citation type="journal article" date="2007" name="Science">
        <title>Sea anemone genome reveals ancestral eumetazoan gene repertoire and genomic organization.</title>
        <authorList>
            <person name="Putnam N.H."/>
            <person name="Srivastava M."/>
            <person name="Hellsten U."/>
            <person name="Dirks B."/>
            <person name="Chapman J."/>
            <person name="Salamov A."/>
            <person name="Terry A."/>
            <person name="Shapiro H."/>
            <person name="Lindquist E."/>
            <person name="Kapitonov V.V."/>
            <person name="Jurka J."/>
            <person name="Genikhovich G."/>
            <person name="Grigoriev I.V."/>
            <person name="Lucas S.M."/>
            <person name="Steele R.E."/>
            <person name="Finnerty J.R."/>
            <person name="Technau U."/>
            <person name="Martindale M.Q."/>
            <person name="Rokhsar D.S."/>
        </authorList>
    </citation>
    <scope>NUCLEOTIDE SEQUENCE [LARGE SCALE GENOMIC DNA]</scope>
    <source>
        <strain evidence="3">CH2 X CH6</strain>
    </source>
</reference>
<dbReference type="OMA" id="KMLEPAN"/>
<keyword evidence="3" id="KW-1185">Reference proteome</keyword>
<dbReference type="AlphaFoldDB" id="A7RR91"/>
<organism evidence="2 3">
    <name type="scientific">Nematostella vectensis</name>
    <name type="common">Starlet sea anemone</name>
    <dbReference type="NCBI Taxonomy" id="45351"/>
    <lineage>
        <taxon>Eukaryota</taxon>
        <taxon>Metazoa</taxon>
        <taxon>Cnidaria</taxon>
        <taxon>Anthozoa</taxon>
        <taxon>Hexacorallia</taxon>
        <taxon>Actiniaria</taxon>
        <taxon>Edwardsiidae</taxon>
        <taxon>Nematostella</taxon>
    </lineage>
</organism>
<evidence type="ECO:0000256" key="1">
    <source>
        <dbReference type="ARBA" id="ARBA00008666"/>
    </source>
</evidence>
<sequence>LFSRIADSFVALFFSVPGDYKDNFFKYYPDCLAQALYASYCDVFPRSYNLFDDDFKTDLMNGVYEWITGTRPPPRSWQKWHFKMLEPANIRELQDDR</sequence>
<dbReference type="EMBL" id="DS469530">
    <property type="protein sequence ID" value="EDO46128.1"/>
    <property type="molecule type" value="Genomic_DNA"/>
</dbReference>
<feature type="non-terminal residue" evidence="2">
    <location>
        <position position="97"/>
    </location>
</feature>
<dbReference type="Proteomes" id="UP000001593">
    <property type="component" value="Unassembled WGS sequence"/>
</dbReference>
<dbReference type="InParanoid" id="A7RR91"/>
<name>A7RR91_NEMVE</name>
<gene>
    <name evidence="2" type="ORF">NEMVEDRAFT_v1g64941</name>
</gene>
<proteinExistence type="inferred from homology"/>
<comment type="similarity">
    <text evidence="1">Belongs to the FAM227 family.</text>
</comment>
<dbReference type="PhylomeDB" id="A7RR91"/>
<protein>
    <submittedName>
        <fullName evidence="2">Uncharacterized protein</fullName>
    </submittedName>
</protein>
<dbReference type="OrthoDB" id="5976715at2759"/>
<dbReference type="STRING" id="45351.A7RR91"/>
<dbReference type="eggNOG" id="ENOG502RXR1">
    <property type="taxonomic scope" value="Eukaryota"/>
</dbReference>
<evidence type="ECO:0000313" key="3">
    <source>
        <dbReference type="Proteomes" id="UP000001593"/>
    </source>
</evidence>
<dbReference type="KEGG" id="nve:5518170"/>
<evidence type="ECO:0000313" key="2">
    <source>
        <dbReference type="EMBL" id="EDO46128.1"/>
    </source>
</evidence>
<dbReference type="PANTHER" id="PTHR33560">
    <property type="entry name" value="PROTEIN FAM227B"/>
    <property type="match status" value="1"/>
</dbReference>
<dbReference type="InterPro" id="IPR029417">
    <property type="entry name" value="FAM227"/>
</dbReference>
<dbReference type="HOGENOM" id="CLU_2352622_0_0_1"/>
<dbReference type="Pfam" id="PF14922">
    <property type="entry name" value="FWWh"/>
    <property type="match status" value="1"/>
</dbReference>
<dbReference type="PANTHER" id="PTHR33560:SF2">
    <property type="entry name" value="PROTEIN FAM227B"/>
    <property type="match status" value="1"/>
</dbReference>
<feature type="non-terminal residue" evidence="2">
    <location>
        <position position="1"/>
    </location>
</feature>
<accession>A7RR91</accession>